<organism evidence="10 11">
    <name type="scientific">Clostridium paraputrificum</name>
    <dbReference type="NCBI Taxonomy" id="29363"/>
    <lineage>
        <taxon>Bacteria</taxon>
        <taxon>Bacillati</taxon>
        <taxon>Bacillota</taxon>
        <taxon>Clostridia</taxon>
        <taxon>Eubacteriales</taxon>
        <taxon>Clostridiaceae</taxon>
        <taxon>Clostridium</taxon>
    </lineage>
</organism>
<dbReference type="PRINTS" id="PR00762">
    <property type="entry name" value="CLCHANNEL"/>
</dbReference>
<dbReference type="GO" id="GO:0006813">
    <property type="term" value="P:potassium ion transport"/>
    <property type="evidence" value="ECO:0007669"/>
    <property type="project" value="InterPro"/>
</dbReference>
<protein>
    <submittedName>
        <fullName evidence="10">ClC family H(+)/Cl(-) exchange transporter</fullName>
    </submittedName>
</protein>
<evidence type="ECO:0000256" key="6">
    <source>
        <dbReference type="ARBA" id="ARBA00023136"/>
    </source>
</evidence>
<dbReference type="Pfam" id="PF00654">
    <property type="entry name" value="Voltage_CLC"/>
    <property type="match status" value="1"/>
</dbReference>
<feature type="domain" description="RCK C-terminal" evidence="9">
    <location>
        <begin position="436"/>
        <end position="517"/>
    </location>
</feature>
<evidence type="ECO:0000256" key="4">
    <source>
        <dbReference type="ARBA" id="ARBA00022989"/>
    </source>
</evidence>
<dbReference type="SUPFAM" id="SSF81340">
    <property type="entry name" value="Clc chloride channel"/>
    <property type="match status" value="1"/>
</dbReference>
<dbReference type="InterPro" id="IPR001807">
    <property type="entry name" value="ClC"/>
</dbReference>
<comment type="caution">
    <text evidence="10">The sequence shown here is derived from an EMBL/GenBank/DDBJ whole genome shotgun (WGS) entry which is preliminary data.</text>
</comment>
<dbReference type="GO" id="GO:0008324">
    <property type="term" value="F:monoatomic cation transmembrane transporter activity"/>
    <property type="evidence" value="ECO:0007669"/>
    <property type="project" value="InterPro"/>
</dbReference>
<evidence type="ECO:0000313" key="11">
    <source>
        <dbReference type="Proteomes" id="UP000092714"/>
    </source>
</evidence>
<dbReference type="OrthoDB" id="9812438at2"/>
<evidence type="ECO:0000256" key="7">
    <source>
        <dbReference type="ARBA" id="ARBA00023214"/>
    </source>
</evidence>
<dbReference type="eggNOG" id="COG0569">
    <property type="taxonomic scope" value="Bacteria"/>
</dbReference>
<feature type="transmembrane region" description="Helical" evidence="8">
    <location>
        <begin position="307"/>
        <end position="328"/>
    </location>
</feature>
<keyword evidence="2" id="KW-0813">Transport</keyword>
<gene>
    <name evidence="10" type="ORF">CP373A1_11190</name>
</gene>
<dbReference type="GeneID" id="42775142"/>
<keyword evidence="3 8" id="KW-0812">Transmembrane</keyword>
<feature type="transmembrane region" description="Helical" evidence="8">
    <location>
        <begin position="64"/>
        <end position="83"/>
    </location>
</feature>
<dbReference type="RefSeq" id="WP_027097305.1">
    <property type="nucleotide sequence ID" value="NZ_CABJAZ010000004.1"/>
</dbReference>
<sequence>MSNKKNGISEIINHRHSLRFKLVGEATIIGALVGIVIVLNRILITKLSPLFKTLYSDASSSFLNLLKVFCVVILVGIIVGIMVKKEPMISGSGIPQLEGILGKKIKINWLKVLFYKFFGGILSLSAGLSVGREGPSVQMGGAVGEGFSKVFKRINIEEKFLITSGASAGLSAAFNAPLSGVIFALEEVHKNFSPLVLLSAMASSLAADFVCKQFLGLEPAMSFKNVDVFPLKYYWLLLIMGVFVGISGMIFNKGLLKSQDIYGKLKKVPVEIKVAIPFLCAAVVGIMSPILLGGGHDLIISLVNEGFTLKILIIFLLIKFIFTFVSFGSGAPGGIFFPLLVLGALVGNIFGVIVCNAFGLPSEYIVNFIILAMAGHFAAIVKAPITGIILITEMTGSFEHMLALAFVVIISYLTADILKSEPIYESLLERVLKNNKREAVLQKGNKTLIEVAVFMGSIIEGKYLKEVDWPEDCLLVAIKRGDKEIIPKGNTKIEGGDFLVVLVAEDRVSQVLEEIERIATKVVG</sequence>
<keyword evidence="11" id="KW-1185">Reference proteome</keyword>
<keyword evidence="7" id="KW-0868">Chloride</keyword>
<evidence type="ECO:0000256" key="2">
    <source>
        <dbReference type="ARBA" id="ARBA00022448"/>
    </source>
</evidence>
<dbReference type="InterPro" id="IPR036721">
    <property type="entry name" value="RCK_C_sf"/>
</dbReference>
<feature type="transmembrane region" description="Helical" evidence="8">
    <location>
        <begin position="113"/>
        <end position="131"/>
    </location>
</feature>
<dbReference type="SUPFAM" id="SSF116726">
    <property type="entry name" value="TrkA C-terminal domain-like"/>
    <property type="match status" value="1"/>
</dbReference>
<dbReference type="eggNOG" id="COG0038">
    <property type="taxonomic scope" value="Bacteria"/>
</dbReference>
<proteinExistence type="predicted"/>
<name>A0A174WB55_9CLOT</name>
<feature type="transmembrane region" description="Helical" evidence="8">
    <location>
        <begin position="335"/>
        <end position="359"/>
    </location>
</feature>
<evidence type="ECO:0000313" key="10">
    <source>
        <dbReference type="EMBL" id="OBY10328.1"/>
    </source>
</evidence>
<dbReference type="GO" id="GO:0005247">
    <property type="term" value="F:voltage-gated chloride channel activity"/>
    <property type="evidence" value="ECO:0007669"/>
    <property type="project" value="TreeGrafter"/>
</dbReference>
<dbReference type="Pfam" id="PF02080">
    <property type="entry name" value="TrkA_C"/>
    <property type="match status" value="1"/>
</dbReference>
<dbReference type="Gene3D" id="3.30.70.1450">
    <property type="entry name" value="Regulator of K+ conductance, C-terminal domain"/>
    <property type="match status" value="1"/>
</dbReference>
<dbReference type="PANTHER" id="PTHR45711:SF6">
    <property type="entry name" value="CHLORIDE CHANNEL PROTEIN"/>
    <property type="match status" value="1"/>
</dbReference>
<evidence type="ECO:0000259" key="9">
    <source>
        <dbReference type="PROSITE" id="PS51202"/>
    </source>
</evidence>
<dbReference type="PANTHER" id="PTHR45711">
    <property type="entry name" value="CHLORIDE CHANNEL PROTEIN"/>
    <property type="match status" value="1"/>
</dbReference>
<keyword evidence="5" id="KW-0406">Ion transport</keyword>
<evidence type="ECO:0000256" key="5">
    <source>
        <dbReference type="ARBA" id="ARBA00023065"/>
    </source>
</evidence>
<dbReference type="Gene3D" id="1.10.3080.10">
    <property type="entry name" value="Clc chloride channel"/>
    <property type="match status" value="1"/>
</dbReference>
<dbReference type="InterPro" id="IPR006037">
    <property type="entry name" value="RCK_C"/>
</dbReference>
<evidence type="ECO:0000256" key="3">
    <source>
        <dbReference type="ARBA" id="ARBA00022692"/>
    </source>
</evidence>
<evidence type="ECO:0000256" key="8">
    <source>
        <dbReference type="SAM" id="Phobius"/>
    </source>
</evidence>
<dbReference type="CDD" id="cd01031">
    <property type="entry name" value="EriC"/>
    <property type="match status" value="1"/>
</dbReference>
<feature type="transmembrane region" description="Helical" evidence="8">
    <location>
        <begin position="235"/>
        <end position="255"/>
    </location>
</feature>
<feature type="transmembrane region" description="Helical" evidence="8">
    <location>
        <begin position="398"/>
        <end position="415"/>
    </location>
</feature>
<dbReference type="InterPro" id="IPR014743">
    <property type="entry name" value="Cl-channel_core"/>
</dbReference>
<dbReference type="EMBL" id="MAPZ01000021">
    <property type="protein sequence ID" value="OBY10328.1"/>
    <property type="molecule type" value="Genomic_DNA"/>
</dbReference>
<dbReference type="AlphaFoldDB" id="A0A174WB55"/>
<comment type="subcellular location">
    <subcellularLocation>
        <location evidence="1">Membrane</location>
        <topology evidence="1">Multi-pass membrane protein</topology>
    </subcellularLocation>
</comment>
<dbReference type="GO" id="GO:0005886">
    <property type="term" value="C:plasma membrane"/>
    <property type="evidence" value="ECO:0007669"/>
    <property type="project" value="TreeGrafter"/>
</dbReference>
<accession>A0A174WB55</accession>
<dbReference type="Proteomes" id="UP000092714">
    <property type="component" value="Unassembled WGS sequence"/>
</dbReference>
<reference evidence="10 11" key="1">
    <citation type="submission" date="2016-06" db="EMBL/GenBank/DDBJ databases">
        <authorList>
            <person name="Kjaerup R.B."/>
            <person name="Dalgaard T.S."/>
            <person name="Juul-Madsen H.R."/>
        </authorList>
    </citation>
    <scope>NUCLEOTIDE SEQUENCE [LARGE SCALE GENOMIC DNA]</scope>
    <source>
        <strain evidence="10 11">373-A1</strain>
    </source>
</reference>
<keyword evidence="6 8" id="KW-0472">Membrane</keyword>
<feature type="transmembrane region" description="Helical" evidence="8">
    <location>
        <begin position="276"/>
        <end position="295"/>
    </location>
</feature>
<evidence type="ECO:0000256" key="1">
    <source>
        <dbReference type="ARBA" id="ARBA00004141"/>
    </source>
</evidence>
<dbReference type="PROSITE" id="PS51202">
    <property type="entry name" value="RCK_C"/>
    <property type="match status" value="1"/>
</dbReference>
<feature type="transmembrane region" description="Helical" evidence="8">
    <location>
        <begin position="20"/>
        <end position="44"/>
    </location>
</feature>
<feature type="transmembrane region" description="Helical" evidence="8">
    <location>
        <begin position="365"/>
        <end position="391"/>
    </location>
</feature>
<keyword evidence="4 8" id="KW-1133">Transmembrane helix</keyword>